<comment type="caution">
    <text evidence="1">The sequence shown here is derived from an EMBL/GenBank/DDBJ whole genome shotgun (WGS) entry which is preliminary data.</text>
</comment>
<dbReference type="RefSeq" id="WP_005028167.1">
    <property type="nucleotide sequence ID" value="NZ_KE150238.1"/>
</dbReference>
<sequence>MVAMRRKDRQVSDEEAMAYLKAAEYGVLSTVGPDGEPYGVPLTYAVEEDGKGLVFHCARDGYKLACFGANPRAHFVAVQETNVLPEEFSIEYKSVMVSGLLEEIEDREEKVRCAQVVGDKYSTISSEEYANRAADKIRVFRLNIENISGKRLVKAGEPGMGYKKG</sequence>
<protein>
    <recommendedName>
        <fullName evidence="3">Pyridoxamine 5'-phosphate oxidase putative domain-containing protein</fullName>
    </recommendedName>
</protein>
<name>E5Y817_BILW3</name>
<dbReference type="InterPro" id="IPR012349">
    <property type="entry name" value="Split_barrel_FMN-bd"/>
</dbReference>
<dbReference type="PANTHER" id="PTHR34071">
    <property type="entry name" value="5-NITROIMIDAZOLE ANTIBIOTICS RESISTANCE PROTEIN, NIMA-FAMILY-RELATED PROTEIN-RELATED"/>
    <property type="match status" value="1"/>
</dbReference>
<dbReference type="HOGENOM" id="CLU_067890_2_2_7"/>
<dbReference type="SUPFAM" id="SSF50475">
    <property type="entry name" value="FMN-binding split barrel"/>
    <property type="match status" value="1"/>
</dbReference>
<proteinExistence type="predicted"/>
<dbReference type="EMBL" id="ADCP02000001">
    <property type="protein sequence ID" value="EFV43858.1"/>
    <property type="molecule type" value="Genomic_DNA"/>
</dbReference>
<dbReference type="GeneID" id="78085474"/>
<dbReference type="AlphaFoldDB" id="E5Y817"/>
<evidence type="ECO:0000313" key="2">
    <source>
        <dbReference type="Proteomes" id="UP000006034"/>
    </source>
</evidence>
<dbReference type="eggNOG" id="COG3467">
    <property type="taxonomic scope" value="Bacteria"/>
</dbReference>
<dbReference type="Pfam" id="PF12900">
    <property type="entry name" value="Pyridox_ox_2"/>
    <property type="match status" value="1"/>
</dbReference>
<dbReference type="Proteomes" id="UP000006034">
    <property type="component" value="Unassembled WGS sequence"/>
</dbReference>
<evidence type="ECO:0008006" key="3">
    <source>
        <dbReference type="Google" id="ProtNLM"/>
    </source>
</evidence>
<reference evidence="1 2" key="2">
    <citation type="submission" date="2013-04" db="EMBL/GenBank/DDBJ databases">
        <title>The Genome Sequence of Bilophila wadsworthia 3_1_6.</title>
        <authorList>
            <consortium name="The Broad Institute Genomics Platform"/>
            <person name="Earl A."/>
            <person name="Ward D."/>
            <person name="Feldgarden M."/>
            <person name="Gevers D."/>
            <person name="Sibley C."/>
            <person name="Strauss J."/>
            <person name="Allen-Vercoe E."/>
            <person name="Walker B."/>
            <person name="Young S."/>
            <person name="Zeng Q."/>
            <person name="Gargeya S."/>
            <person name="Fitzgerald M."/>
            <person name="Haas B."/>
            <person name="Abouelleil A."/>
            <person name="Allen A.W."/>
            <person name="Alvarado L."/>
            <person name="Arachchi H.M."/>
            <person name="Berlin A.M."/>
            <person name="Chapman S.B."/>
            <person name="Gainer-Dewar J."/>
            <person name="Goldberg J."/>
            <person name="Griggs A."/>
            <person name="Gujja S."/>
            <person name="Hansen M."/>
            <person name="Howarth C."/>
            <person name="Imamovic A."/>
            <person name="Ireland A."/>
            <person name="Larimer J."/>
            <person name="McCowan C."/>
            <person name="Murphy C."/>
            <person name="Pearson M."/>
            <person name="Poon T.W."/>
            <person name="Priest M."/>
            <person name="Roberts A."/>
            <person name="Saif S."/>
            <person name="Shea T."/>
            <person name="Sisk P."/>
            <person name="Sykes S."/>
            <person name="Wortman J."/>
            <person name="Nusbaum C."/>
            <person name="Birren B."/>
        </authorList>
    </citation>
    <scope>NUCLEOTIDE SEQUENCE [LARGE SCALE GENOMIC DNA]</scope>
    <source>
        <strain evidence="1 2">3_1_6</strain>
    </source>
</reference>
<dbReference type="PANTHER" id="PTHR34071:SF2">
    <property type="entry name" value="FLAVIN-NUCLEOTIDE-BINDING PROTEIN"/>
    <property type="match status" value="1"/>
</dbReference>
<dbReference type="OrthoDB" id="9794935at2"/>
<dbReference type="STRING" id="563192.HMPREF0179_02332"/>
<organism evidence="1 2">
    <name type="scientific">Bilophila wadsworthia (strain 3_1_6)</name>
    <dbReference type="NCBI Taxonomy" id="563192"/>
    <lineage>
        <taxon>Bacteria</taxon>
        <taxon>Pseudomonadati</taxon>
        <taxon>Thermodesulfobacteriota</taxon>
        <taxon>Desulfovibrionia</taxon>
        <taxon>Desulfovibrionales</taxon>
        <taxon>Desulfovibrionaceae</taxon>
        <taxon>Bilophila</taxon>
    </lineage>
</organism>
<reference evidence="1 2" key="1">
    <citation type="submission" date="2010-10" db="EMBL/GenBank/DDBJ databases">
        <authorList>
            <consortium name="The Broad Institute Genome Sequencing Platform"/>
            <person name="Ward D."/>
            <person name="Earl A."/>
            <person name="Feldgarden M."/>
            <person name="Young S.K."/>
            <person name="Gargeya S."/>
            <person name="Zeng Q."/>
            <person name="Alvarado L."/>
            <person name="Berlin A."/>
            <person name="Bochicchio J."/>
            <person name="Chapman S.B."/>
            <person name="Chen Z."/>
            <person name="Freedman E."/>
            <person name="Gellesch M."/>
            <person name="Goldberg J."/>
            <person name="Griggs A."/>
            <person name="Gujja S."/>
            <person name="Heilman E."/>
            <person name="Heiman D."/>
            <person name="Howarth C."/>
            <person name="Mehta T."/>
            <person name="Neiman D."/>
            <person name="Pearson M."/>
            <person name="Roberts A."/>
            <person name="Saif S."/>
            <person name="Shea T."/>
            <person name="Shenoy N."/>
            <person name="Sisk P."/>
            <person name="Stolte C."/>
            <person name="Sykes S."/>
            <person name="White J."/>
            <person name="Yandava C."/>
            <person name="Allen-Vercoe E."/>
            <person name="Sibley C."/>
            <person name="Ambrose C.E."/>
            <person name="Strauss J."/>
            <person name="Daigneault M."/>
            <person name="Haas B."/>
            <person name="Nusbaum C."/>
            <person name="Birren B."/>
        </authorList>
    </citation>
    <scope>NUCLEOTIDE SEQUENCE [LARGE SCALE GENOMIC DNA]</scope>
    <source>
        <strain evidence="1 2">3_1_6</strain>
    </source>
</reference>
<gene>
    <name evidence="1" type="ORF">HMPREF0179_02332</name>
</gene>
<dbReference type="Gene3D" id="2.30.110.10">
    <property type="entry name" value="Electron Transport, Fmn-binding Protein, Chain A"/>
    <property type="match status" value="1"/>
</dbReference>
<dbReference type="InterPro" id="IPR024747">
    <property type="entry name" value="Pyridox_Oxase-rel"/>
</dbReference>
<evidence type="ECO:0000313" key="1">
    <source>
        <dbReference type="EMBL" id="EFV43858.1"/>
    </source>
</evidence>
<keyword evidence="2" id="KW-1185">Reference proteome</keyword>
<accession>E5Y817</accession>